<dbReference type="GO" id="GO:0016020">
    <property type="term" value="C:membrane"/>
    <property type="evidence" value="ECO:0007669"/>
    <property type="project" value="UniProtKB-SubCell"/>
</dbReference>
<comment type="caution">
    <text evidence="7">The sequence shown here is derived from an EMBL/GenBank/DDBJ whole genome shotgun (WGS) entry which is preliminary data.</text>
</comment>
<proteinExistence type="inferred from homology"/>
<evidence type="ECO:0000256" key="4">
    <source>
        <dbReference type="ARBA" id="ARBA00023136"/>
    </source>
</evidence>
<dbReference type="SMART" id="SM00271">
    <property type="entry name" value="DnaJ"/>
    <property type="match status" value="1"/>
</dbReference>
<evidence type="ECO:0000313" key="8">
    <source>
        <dbReference type="Proteomes" id="UP000218934"/>
    </source>
</evidence>
<dbReference type="RefSeq" id="WP_066960188.1">
    <property type="nucleotide sequence ID" value="NZ_CP023449.1"/>
</dbReference>
<dbReference type="SUPFAM" id="SSF46565">
    <property type="entry name" value="Chaperone J-domain"/>
    <property type="match status" value="1"/>
</dbReference>
<dbReference type="Pfam" id="PF00226">
    <property type="entry name" value="DnaJ"/>
    <property type="match status" value="1"/>
</dbReference>
<dbReference type="EMBL" id="NWUF01000003">
    <property type="protein sequence ID" value="PCE43547.1"/>
    <property type="molecule type" value="Genomic_DNA"/>
</dbReference>
<organism evidence="7 8">
    <name type="scientific">Rhizorhabdus dicambivorans</name>
    <dbReference type="NCBI Taxonomy" id="1850238"/>
    <lineage>
        <taxon>Bacteria</taxon>
        <taxon>Pseudomonadati</taxon>
        <taxon>Pseudomonadota</taxon>
        <taxon>Alphaproteobacteria</taxon>
        <taxon>Sphingomonadales</taxon>
        <taxon>Sphingomonadaceae</taxon>
        <taxon>Rhizorhabdus</taxon>
    </lineage>
</organism>
<evidence type="ECO:0000256" key="1">
    <source>
        <dbReference type="ARBA" id="ARBA00004167"/>
    </source>
</evidence>
<gene>
    <name evidence="7" type="ORF">COO09_04380</name>
</gene>
<dbReference type="PANTHER" id="PTHR12763:SF28">
    <property type="entry name" value="GEO10507P1-RELATED"/>
    <property type="match status" value="1"/>
</dbReference>
<keyword evidence="2" id="KW-0812">Transmembrane</keyword>
<evidence type="ECO:0000256" key="5">
    <source>
        <dbReference type="ARBA" id="ARBA00038105"/>
    </source>
</evidence>
<dbReference type="InterPro" id="IPR001623">
    <property type="entry name" value="DnaJ_domain"/>
</dbReference>
<evidence type="ECO:0000256" key="3">
    <source>
        <dbReference type="ARBA" id="ARBA00022989"/>
    </source>
</evidence>
<dbReference type="CDD" id="cd06257">
    <property type="entry name" value="DnaJ"/>
    <property type="match status" value="1"/>
</dbReference>
<dbReference type="OrthoDB" id="9811070at2"/>
<dbReference type="KEGG" id="rdi:CMV14_02060"/>
<dbReference type="AlphaFoldDB" id="A0A2A4G188"/>
<evidence type="ECO:0000313" key="7">
    <source>
        <dbReference type="EMBL" id="PCE43547.1"/>
    </source>
</evidence>
<dbReference type="Proteomes" id="UP000218934">
    <property type="component" value="Unassembled WGS sequence"/>
</dbReference>
<keyword evidence="8" id="KW-1185">Reference proteome</keyword>
<dbReference type="PANTHER" id="PTHR12763">
    <property type="match status" value="1"/>
</dbReference>
<name>A0A2A4G188_9SPHN</name>
<dbReference type="PROSITE" id="PS50076">
    <property type="entry name" value="DNAJ_2"/>
    <property type="match status" value="1"/>
</dbReference>
<sequence>MILLLLAAAGVAWWYWGRNLSRQQLIAAASAIGGLFLLTKGAWAVALPMFLPGVWLLVQPGLAGAGTPPRMDVEEARRVLGVEPGADPDAIRNAHRRLVAKVHPDQGGSAELASRVNAARDILLAELQKR</sequence>
<reference evidence="7 8" key="1">
    <citation type="submission" date="2017-09" db="EMBL/GenBank/DDBJ databases">
        <title>The Catabolism of 3,6-Dichlorosalicylic acid is Initiated by the Cytochrome P450 Monooxygenase DsmABC in Rhizorhabdus dicambivorans Ndbn-20.</title>
        <authorList>
            <person name="Na L."/>
        </authorList>
    </citation>
    <scope>NUCLEOTIDE SEQUENCE [LARGE SCALE GENOMIC DNA]</scope>
    <source>
        <strain evidence="7 8">Ndbn-20m</strain>
    </source>
</reference>
<keyword evidence="3" id="KW-1133">Transmembrane helix</keyword>
<comment type="similarity">
    <text evidence="5">Belongs to the TIM14 family.</text>
</comment>
<dbReference type="Gene3D" id="1.10.287.110">
    <property type="entry name" value="DnaJ domain"/>
    <property type="match status" value="1"/>
</dbReference>
<comment type="subcellular location">
    <subcellularLocation>
        <location evidence="1">Membrane</location>
        <topology evidence="1">Single-pass membrane protein</topology>
    </subcellularLocation>
</comment>
<accession>A0A2A4G188</accession>
<dbReference type="InterPro" id="IPR036869">
    <property type="entry name" value="J_dom_sf"/>
</dbReference>
<keyword evidence="4" id="KW-0472">Membrane</keyword>
<evidence type="ECO:0000259" key="6">
    <source>
        <dbReference type="PROSITE" id="PS50076"/>
    </source>
</evidence>
<feature type="domain" description="J" evidence="6">
    <location>
        <begin position="75"/>
        <end position="130"/>
    </location>
</feature>
<evidence type="ECO:0000256" key="2">
    <source>
        <dbReference type="ARBA" id="ARBA00022692"/>
    </source>
</evidence>
<protein>
    <submittedName>
        <fullName evidence="7">Molecular chaperone DnaJ</fullName>
    </submittedName>
</protein>